<evidence type="ECO:0000313" key="1">
    <source>
        <dbReference type="EMBL" id="KAF3199148.1"/>
    </source>
</evidence>
<gene>
    <name evidence="1" type="ORF">TWF679_001603</name>
</gene>
<name>A0A8H8UV71_ORBOL</name>
<evidence type="ECO:0000313" key="2">
    <source>
        <dbReference type="Proteomes" id="UP000614610"/>
    </source>
</evidence>
<dbReference type="Proteomes" id="UP000614610">
    <property type="component" value="Unassembled WGS sequence"/>
</dbReference>
<protein>
    <submittedName>
        <fullName evidence="1">Uncharacterized protein</fullName>
    </submittedName>
</protein>
<organism evidence="1 2">
    <name type="scientific">Orbilia oligospora</name>
    <name type="common">Nematode-trapping fungus</name>
    <name type="synonym">Arthrobotrys oligospora</name>
    <dbReference type="NCBI Taxonomy" id="2813651"/>
    <lineage>
        <taxon>Eukaryota</taxon>
        <taxon>Fungi</taxon>
        <taxon>Dikarya</taxon>
        <taxon>Ascomycota</taxon>
        <taxon>Pezizomycotina</taxon>
        <taxon>Orbiliomycetes</taxon>
        <taxon>Orbiliales</taxon>
        <taxon>Orbiliaceae</taxon>
        <taxon>Orbilia</taxon>
    </lineage>
</organism>
<sequence length="125" mass="14156">MRLSFDSLFVLFPFELVQREWHGLTGAPSYTGVQFSLQQRMIYYDTFWRGGRIARHKQAKLPAGSSKHSMLRVQAYPSTGGSSQVVSTPNVFLCSVQLHTAAVPCSTSRDVQEQGIRRTYIHTNF</sequence>
<dbReference type="EMBL" id="WIWT01000122">
    <property type="protein sequence ID" value="KAF3199148.1"/>
    <property type="molecule type" value="Genomic_DNA"/>
</dbReference>
<dbReference type="AlphaFoldDB" id="A0A8H8UV71"/>
<accession>A0A8H8UV71</accession>
<reference evidence="1" key="1">
    <citation type="submission" date="2019-06" db="EMBL/GenBank/DDBJ databases">
        <authorList>
            <person name="Palmer J.M."/>
        </authorList>
    </citation>
    <scope>NUCLEOTIDE SEQUENCE</scope>
    <source>
        <strain evidence="1">TWF679</strain>
    </source>
</reference>
<comment type="caution">
    <text evidence="1">The sequence shown here is derived from an EMBL/GenBank/DDBJ whole genome shotgun (WGS) entry which is preliminary data.</text>
</comment>
<proteinExistence type="predicted"/>